<name>A0A1Q9ECE7_SYMMI</name>
<protein>
    <submittedName>
        <fullName evidence="1">Uncharacterized protein</fullName>
    </submittedName>
</protein>
<dbReference type="EMBL" id="LSRX01000195">
    <property type="protein sequence ID" value="OLQ05061.1"/>
    <property type="molecule type" value="Genomic_DNA"/>
</dbReference>
<evidence type="ECO:0000313" key="1">
    <source>
        <dbReference type="EMBL" id="OLQ05061.1"/>
    </source>
</evidence>
<dbReference type="Proteomes" id="UP000186817">
    <property type="component" value="Unassembled WGS sequence"/>
</dbReference>
<evidence type="ECO:0000313" key="2">
    <source>
        <dbReference type="Proteomes" id="UP000186817"/>
    </source>
</evidence>
<comment type="caution">
    <text evidence="1">The sequence shown here is derived from an EMBL/GenBank/DDBJ whole genome shotgun (WGS) entry which is preliminary data.</text>
</comment>
<organism evidence="1 2">
    <name type="scientific">Symbiodinium microadriaticum</name>
    <name type="common">Dinoflagellate</name>
    <name type="synonym">Zooxanthella microadriatica</name>
    <dbReference type="NCBI Taxonomy" id="2951"/>
    <lineage>
        <taxon>Eukaryota</taxon>
        <taxon>Sar</taxon>
        <taxon>Alveolata</taxon>
        <taxon>Dinophyceae</taxon>
        <taxon>Suessiales</taxon>
        <taxon>Symbiodiniaceae</taxon>
        <taxon>Symbiodinium</taxon>
    </lineage>
</organism>
<gene>
    <name evidence="1" type="ORF">AK812_SmicGene11827</name>
</gene>
<keyword evidence="2" id="KW-1185">Reference proteome</keyword>
<reference evidence="1 2" key="1">
    <citation type="submission" date="2016-02" db="EMBL/GenBank/DDBJ databases">
        <title>Genome analysis of coral dinoflagellate symbionts highlights evolutionary adaptations to a symbiotic lifestyle.</title>
        <authorList>
            <person name="Aranda M."/>
            <person name="Li Y."/>
            <person name="Liew Y.J."/>
            <person name="Baumgarten S."/>
            <person name="Simakov O."/>
            <person name="Wilson M."/>
            <person name="Piel J."/>
            <person name="Ashoor H."/>
            <person name="Bougouffa S."/>
            <person name="Bajic V.B."/>
            <person name="Ryu T."/>
            <person name="Ravasi T."/>
            <person name="Bayer T."/>
            <person name="Micklem G."/>
            <person name="Kim H."/>
            <person name="Bhak J."/>
            <person name="Lajeunesse T.C."/>
            <person name="Voolstra C.R."/>
        </authorList>
    </citation>
    <scope>NUCLEOTIDE SEQUENCE [LARGE SCALE GENOMIC DNA]</scope>
    <source>
        <strain evidence="1 2">CCMP2467</strain>
    </source>
</reference>
<proteinExistence type="predicted"/>
<dbReference type="OrthoDB" id="10647022at2759"/>
<sequence>MAGIGRELSGLLRCRAKGCESRIRRPRDIALQSLGSQNMQNYEHFEHVRLAFALPLMVPRIGAAKRRRALPWLCLRAECARHWRLCDLAACAESWPRACACAGTVQGIVCMDCRSVGIAVDLAPFIPQGLWQSLVPQHVRLSPVAIDYVAPLVPRGFIRVPALFMAVRRHRPLRSAQLSCLGHVSLYPKNYQAHAPKEESTTSVGLLPDGA</sequence>
<dbReference type="AlphaFoldDB" id="A0A1Q9ECE7"/>
<accession>A0A1Q9ECE7</accession>